<dbReference type="AlphaFoldDB" id="A0A839F1K3"/>
<organism evidence="2 3">
    <name type="scientific">Dokdonella fugitiva</name>
    <dbReference type="NCBI Taxonomy" id="328517"/>
    <lineage>
        <taxon>Bacteria</taxon>
        <taxon>Pseudomonadati</taxon>
        <taxon>Pseudomonadota</taxon>
        <taxon>Gammaproteobacteria</taxon>
        <taxon>Lysobacterales</taxon>
        <taxon>Rhodanobacteraceae</taxon>
        <taxon>Dokdonella</taxon>
    </lineage>
</organism>
<evidence type="ECO:0000313" key="2">
    <source>
        <dbReference type="EMBL" id="MBA8886990.1"/>
    </source>
</evidence>
<protein>
    <submittedName>
        <fullName evidence="2">Uncharacterized protein (TIGR03032 family)</fullName>
    </submittedName>
</protein>
<comment type="caution">
    <text evidence="2">The sequence shown here is derived from an EMBL/GenBank/DDBJ whole genome shotgun (WGS) entry which is preliminary data.</text>
</comment>
<dbReference type="NCBIfam" id="TIGR03032">
    <property type="entry name" value="TIGR03032 family protein"/>
    <property type="match status" value="1"/>
</dbReference>
<reference evidence="2 3" key="1">
    <citation type="submission" date="2020-07" db="EMBL/GenBank/DDBJ databases">
        <title>Genomic Encyclopedia of Type Strains, Phase IV (KMG-V): Genome sequencing to study the core and pangenomes of soil and plant-associated prokaryotes.</title>
        <authorList>
            <person name="Whitman W."/>
        </authorList>
    </citation>
    <scope>NUCLEOTIDE SEQUENCE [LARGE SCALE GENOMIC DNA]</scope>
    <source>
        <strain evidence="2 3">RH2WT43</strain>
    </source>
</reference>
<proteinExistence type="predicted"/>
<dbReference type="EMBL" id="JACGXL010000001">
    <property type="protein sequence ID" value="MBA8886990.1"/>
    <property type="molecule type" value="Genomic_DNA"/>
</dbReference>
<name>A0A839F1K3_9GAMM</name>
<evidence type="ECO:0000313" key="3">
    <source>
        <dbReference type="Proteomes" id="UP000550401"/>
    </source>
</evidence>
<keyword evidence="3" id="KW-1185">Reference proteome</keyword>
<dbReference type="InterPro" id="IPR017481">
    <property type="entry name" value="CHP03032"/>
</dbReference>
<sequence length="381" mass="41750">MTNYETPAAPAADAAPEKTVAEVLGSVHTTNFPDLLRQLGGCLVVSTYQAGKLVILRPDGASINTHFRNFVRPMGMAADNQRLALGTALEIAEFRNMPAVAKRLQDPPRHDAVYMARRAHITGAIDIHEMAWDKHGDLWFVNTLFSCLCTLDMKSSFVPRWRPNCVTHYAPEDRCHLNGLAMRDGRPRYLTALGETNEPQGWRVNKRDGGVLFDMASNKVVVRGLSMPHSPRWYDNRLWVLESGRGKLVTIDPKTGEKTDFASVPGFARGLDFLGPIAFVGLSQLRETNAFTDIEITDDNKDRQSGVWAVHIGTGKTVALLKFTGGVQEIFAVQALSGILFPEIIHEGDLLASAYALPDEALREVAFTAAPAGQTASAPVD</sequence>
<dbReference type="Proteomes" id="UP000550401">
    <property type="component" value="Unassembled WGS sequence"/>
</dbReference>
<evidence type="ECO:0000259" key="1">
    <source>
        <dbReference type="Pfam" id="PF16261"/>
    </source>
</evidence>
<accession>A0A839F1K3</accession>
<dbReference type="Pfam" id="PF16261">
    <property type="entry name" value="DUF4915"/>
    <property type="match status" value="1"/>
</dbReference>
<dbReference type="SUPFAM" id="SSF63829">
    <property type="entry name" value="Calcium-dependent phosphotriesterase"/>
    <property type="match status" value="1"/>
</dbReference>
<feature type="domain" description="Conserved hypothetical protein CHP03032" evidence="1">
    <location>
        <begin position="31"/>
        <end position="345"/>
    </location>
</feature>
<gene>
    <name evidence="2" type="ORF">FHW12_001181</name>
</gene>
<dbReference type="RefSeq" id="WP_182530017.1">
    <property type="nucleotide sequence ID" value="NZ_JACGXL010000001.1"/>
</dbReference>